<feature type="non-terminal residue" evidence="2">
    <location>
        <position position="1"/>
    </location>
</feature>
<sequence length="634" mass="70880">MDHLSIPPGASHIRVPYKGTELYDGGDFFSYPGRKKWTEEDLLGLNGFGGRDASEVEAFFQTWLYFGALTCVFKWQGVNVDTAEFLTTDEGSGEVFITTGQVLLAKIRAWRVQWDTTSDKTRKGAGNRTKVETLRILNELCKYTDRYCGVEGREFEGLARAPSDTTVAAWPVSGEISLSTIALGYLLSQAARAIYRDGFIKIRWGASPLLKEGLLERGWCPLDVRRLLTDSAVDGQYYLFMKDCPDDKQRHRGCDESACCATTINEATYVVRHVSGCEPECSHDGVSDDRVSQIIVNNGIPVVSWKQDAGEGCSGFTVQDASASGATYLAISHVWADGLGNPVRNSLPVCQLKRIQACVNAAFPEDDSQPVCFWMDTLCIPVADKYHDVRKKAIGSMRQVYRNAGGVLVFDAKLQKLSRSSTNDEKAVGVYMSNWIHRLWTFQEGMLAKKLFFQLKDGPLYEKDFVDDSVRQQEDEEKSGLYGSFQFTMRSAALGHFTILRDFVEMKLGGNGVYFPPLTHAIQQRTTTRKSDEAICAATILNTDLEEILKIESKHVPDEILAVARMEVFLRQVGEFPQGIIFHQQPRLRRDGYCWAPKTIMGAQPGELARDLNEPRASFDGTGLRVRYPGFLLD</sequence>
<accession>A0AAD6YIT4</accession>
<dbReference type="InterPro" id="IPR010730">
    <property type="entry name" value="HET"/>
</dbReference>
<gene>
    <name evidence="2" type="ORF">GGX14DRAFT_342338</name>
</gene>
<proteinExistence type="predicted"/>
<name>A0AAD6YIT4_9AGAR</name>
<dbReference type="EMBL" id="JARJCW010000022">
    <property type="protein sequence ID" value="KAJ7213147.1"/>
    <property type="molecule type" value="Genomic_DNA"/>
</dbReference>
<protein>
    <recommendedName>
        <fullName evidence="1">Heterokaryon incompatibility domain-containing protein</fullName>
    </recommendedName>
</protein>
<reference evidence="2" key="1">
    <citation type="submission" date="2023-03" db="EMBL/GenBank/DDBJ databases">
        <title>Massive genome expansion in bonnet fungi (Mycena s.s.) driven by repeated elements and novel gene families across ecological guilds.</title>
        <authorList>
            <consortium name="Lawrence Berkeley National Laboratory"/>
            <person name="Harder C.B."/>
            <person name="Miyauchi S."/>
            <person name="Viragh M."/>
            <person name="Kuo A."/>
            <person name="Thoen E."/>
            <person name="Andreopoulos B."/>
            <person name="Lu D."/>
            <person name="Skrede I."/>
            <person name="Drula E."/>
            <person name="Henrissat B."/>
            <person name="Morin E."/>
            <person name="Kohler A."/>
            <person name="Barry K."/>
            <person name="LaButti K."/>
            <person name="Morin E."/>
            <person name="Salamov A."/>
            <person name="Lipzen A."/>
            <person name="Mereny Z."/>
            <person name="Hegedus B."/>
            <person name="Baldrian P."/>
            <person name="Stursova M."/>
            <person name="Weitz H."/>
            <person name="Taylor A."/>
            <person name="Grigoriev I.V."/>
            <person name="Nagy L.G."/>
            <person name="Martin F."/>
            <person name="Kauserud H."/>
        </authorList>
    </citation>
    <scope>NUCLEOTIDE SEQUENCE</scope>
    <source>
        <strain evidence="2">9144</strain>
    </source>
</reference>
<comment type="caution">
    <text evidence="2">The sequence shown here is derived from an EMBL/GenBank/DDBJ whole genome shotgun (WGS) entry which is preliminary data.</text>
</comment>
<feature type="domain" description="Heterokaryon incompatibility" evidence="1">
    <location>
        <begin position="328"/>
        <end position="411"/>
    </location>
</feature>
<evidence type="ECO:0000313" key="3">
    <source>
        <dbReference type="Proteomes" id="UP001219525"/>
    </source>
</evidence>
<dbReference type="Proteomes" id="UP001219525">
    <property type="component" value="Unassembled WGS sequence"/>
</dbReference>
<evidence type="ECO:0000313" key="2">
    <source>
        <dbReference type="EMBL" id="KAJ7213147.1"/>
    </source>
</evidence>
<dbReference type="PANTHER" id="PTHR39596">
    <property type="match status" value="1"/>
</dbReference>
<organism evidence="2 3">
    <name type="scientific">Mycena pura</name>
    <dbReference type="NCBI Taxonomy" id="153505"/>
    <lineage>
        <taxon>Eukaryota</taxon>
        <taxon>Fungi</taxon>
        <taxon>Dikarya</taxon>
        <taxon>Basidiomycota</taxon>
        <taxon>Agaricomycotina</taxon>
        <taxon>Agaricomycetes</taxon>
        <taxon>Agaricomycetidae</taxon>
        <taxon>Agaricales</taxon>
        <taxon>Marasmiineae</taxon>
        <taxon>Mycenaceae</taxon>
        <taxon>Mycena</taxon>
    </lineage>
</organism>
<dbReference type="PANTHER" id="PTHR39596:SF3">
    <property type="entry name" value="HETEROKARYON INCOMPATIBILITY DOMAIN-CONTAINING PROTEIN"/>
    <property type="match status" value="1"/>
</dbReference>
<dbReference type="AlphaFoldDB" id="A0AAD6YIT4"/>
<keyword evidence="3" id="KW-1185">Reference proteome</keyword>
<dbReference type="Pfam" id="PF06985">
    <property type="entry name" value="HET"/>
    <property type="match status" value="1"/>
</dbReference>
<evidence type="ECO:0000259" key="1">
    <source>
        <dbReference type="Pfam" id="PF06985"/>
    </source>
</evidence>